<reference evidence="7" key="1">
    <citation type="submission" date="2019-06" db="EMBL/GenBank/DDBJ databases">
        <authorList>
            <person name="Murdoch R.W."/>
            <person name="Fathepure B."/>
        </authorList>
    </citation>
    <scope>NUCLEOTIDE SEQUENCE</scope>
</reference>
<gene>
    <name evidence="7" type="ORF">KBTEX_02567</name>
</gene>
<evidence type="ECO:0000256" key="4">
    <source>
        <dbReference type="ARBA" id="ARBA00023015"/>
    </source>
</evidence>
<dbReference type="InterPro" id="IPR006027">
    <property type="entry name" value="NusB_RsmB_TIM44"/>
</dbReference>
<evidence type="ECO:0000256" key="5">
    <source>
        <dbReference type="ARBA" id="ARBA00023163"/>
    </source>
</evidence>
<dbReference type="PANTHER" id="PTHR11078">
    <property type="entry name" value="N UTILIZATION SUBSTANCE PROTEIN B-RELATED"/>
    <property type="match status" value="1"/>
</dbReference>
<dbReference type="AlphaFoldDB" id="A0A5B8RHN8"/>
<dbReference type="GO" id="GO:0006353">
    <property type="term" value="P:DNA-templated transcription termination"/>
    <property type="evidence" value="ECO:0007669"/>
    <property type="project" value="InterPro"/>
</dbReference>
<comment type="similarity">
    <text evidence="1">Belongs to the NusB family.</text>
</comment>
<dbReference type="InterPro" id="IPR011605">
    <property type="entry name" value="NusB_fam"/>
</dbReference>
<protein>
    <recommendedName>
        <fullName evidence="6">NusB/RsmB/TIM44 domain-containing protein</fullName>
    </recommendedName>
</protein>
<proteinExistence type="inferred from homology"/>
<dbReference type="GO" id="GO:0003723">
    <property type="term" value="F:RNA binding"/>
    <property type="evidence" value="ECO:0007669"/>
    <property type="project" value="UniProtKB-KW"/>
</dbReference>
<evidence type="ECO:0000256" key="2">
    <source>
        <dbReference type="ARBA" id="ARBA00022814"/>
    </source>
</evidence>
<dbReference type="SUPFAM" id="SSF48013">
    <property type="entry name" value="NusB-like"/>
    <property type="match status" value="1"/>
</dbReference>
<name>A0A5B8RHN8_9ZZZZ</name>
<keyword evidence="2" id="KW-0889">Transcription antitermination</keyword>
<dbReference type="PANTHER" id="PTHR11078:SF3">
    <property type="entry name" value="ANTITERMINATION NUSB DOMAIN-CONTAINING PROTEIN"/>
    <property type="match status" value="1"/>
</dbReference>
<keyword evidence="3" id="KW-0694">RNA-binding</keyword>
<keyword evidence="5" id="KW-0804">Transcription</keyword>
<evidence type="ECO:0000256" key="3">
    <source>
        <dbReference type="ARBA" id="ARBA00022884"/>
    </source>
</evidence>
<dbReference type="HAMAP" id="MF_00073">
    <property type="entry name" value="NusB"/>
    <property type="match status" value="1"/>
</dbReference>
<keyword evidence="4" id="KW-0805">Transcription regulation</keyword>
<dbReference type="EMBL" id="MN079132">
    <property type="protein sequence ID" value="QEA06237.1"/>
    <property type="molecule type" value="Genomic_DNA"/>
</dbReference>
<evidence type="ECO:0000313" key="7">
    <source>
        <dbReference type="EMBL" id="QEA06237.1"/>
    </source>
</evidence>
<organism evidence="7">
    <name type="scientific">uncultured organism</name>
    <dbReference type="NCBI Taxonomy" id="155900"/>
    <lineage>
        <taxon>unclassified sequences</taxon>
        <taxon>environmental samples</taxon>
    </lineage>
</organism>
<dbReference type="GO" id="GO:0031564">
    <property type="term" value="P:transcription antitermination"/>
    <property type="evidence" value="ECO:0007669"/>
    <property type="project" value="UniProtKB-KW"/>
</dbReference>
<sequence length="153" mass="17529">MTPTPRYEDYRRRSRARRRALQALYQWQVAGQDIASIEKQFLEDYRMGRTDLEYFSVLLHGVPASASRLDAALEGHLDRPFRTLDPVEKAILRLGAYELLERMEVPYRVVLNEAVELAKAFGAEQSHRFINGVLDRVGHDSELRRAELGAGEG</sequence>
<dbReference type="InterPro" id="IPR035926">
    <property type="entry name" value="NusB-like_sf"/>
</dbReference>
<feature type="domain" description="NusB/RsmB/TIM44" evidence="6">
    <location>
        <begin position="15"/>
        <end position="137"/>
    </location>
</feature>
<evidence type="ECO:0000256" key="1">
    <source>
        <dbReference type="ARBA" id="ARBA00005952"/>
    </source>
</evidence>
<dbReference type="Pfam" id="PF01029">
    <property type="entry name" value="NusB"/>
    <property type="match status" value="1"/>
</dbReference>
<dbReference type="NCBIfam" id="TIGR01951">
    <property type="entry name" value="nusB"/>
    <property type="match status" value="1"/>
</dbReference>
<accession>A0A5B8RHN8</accession>
<evidence type="ECO:0000259" key="6">
    <source>
        <dbReference type="Pfam" id="PF01029"/>
    </source>
</evidence>
<dbReference type="Gene3D" id="1.10.940.10">
    <property type="entry name" value="NusB-like"/>
    <property type="match status" value="1"/>
</dbReference>